<sequence>MKGRKTIIFFVSIVFIIWLLISCSTPQFEKEEDGENSVENETIFDGKIIVKMDLSNVVTLQRTELNGKYYFVYVNLSGDRMIRHKTIDSTDFEFTLEKGHIYIMGIFEKTSEGILPIGIIADKSGNLTSFPITKSATSVINLGTLVASGEILSSVIPLEDFAKLLGNINVEELKQFAGYDVTLKNFLNPDVNRNSVFDDEEGIYWMERTSYDFNIDDLDYYENPNNPFDKQVASVVLFWINYKNHELKTDLYTTSPCATLVLPNGKKINSTNSGKIDDYSYYFYFNPSYLGEEVSFFESGEYKITLKDLTEKRDITLKFNWFFFNYADNLKGMIFPVTKLVAYSDGVAKSFYGKWYRVKDKESVEQVDLDLVNMIRKKDSYIPIYTWEDIRAGEVYLIKSLKNYSEDNKTIHVDFDGKMRVLRTYFFKLFRSDFVDIGNNDFPFRMRIKYLTFPFEYGNNLDWSVPINDANIVGIWYNHSFMDDSQKPAVLVFQPDGELYVFNSWEWILWSRLSPNEINEWSLENGNLTVKRQDGTSVNFQVDLTRTDDERIFLRLKQEDSVLVYTNFYSYIKSYGKILDEKGVDYPKLSEVKILEAESGILKWKIQFHKPYDRGIVSFDIYTGKSPDKMRLTYFAYEDYASMKNQIFEKSFDELGIKETDKYVKIIANQWSRIVESNILEIK</sequence>
<keyword evidence="3" id="KW-1185">Reference proteome</keyword>
<evidence type="ECO:0000313" key="3">
    <source>
        <dbReference type="Proteomes" id="UP000671862"/>
    </source>
</evidence>
<dbReference type="EMBL" id="CP071446">
    <property type="protein sequence ID" value="QTA38090.1"/>
    <property type="molecule type" value="Genomic_DNA"/>
</dbReference>
<protein>
    <recommendedName>
        <fullName evidence="4">Lipoprotein</fullName>
    </recommendedName>
</protein>
<dbReference type="Proteomes" id="UP000671862">
    <property type="component" value="Chromosome"/>
</dbReference>
<gene>
    <name evidence="2" type="ORF">JYK00_00645</name>
</gene>
<name>A0ABX7S8G3_9BACT</name>
<keyword evidence="1" id="KW-0812">Transmembrane</keyword>
<proteinExistence type="predicted"/>
<evidence type="ECO:0008006" key="4">
    <source>
        <dbReference type="Google" id="ProtNLM"/>
    </source>
</evidence>
<feature type="transmembrane region" description="Helical" evidence="1">
    <location>
        <begin position="7"/>
        <end position="28"/>
    </location>
</feature>
<reference evidence="2 3" key="1">
    <citation type="submission" date="2021-03" db="EMBL/GenBank/DDBJ databases">
        <title>Thermosipho ferrireducens sp.nov., an anaerobic thermophilic iron-reducing bacterium isolated from a deep-sea hydrothermal sulfide deposits.</title>
        <authorList>
            <person name="Zeng X."/>
            <person name="Chen Y."/>
            <person name="Shao Z."/>
        </authorList>
    </citation>
    <scope>NUCLEOTIDE SEQUENCE [LARGE SCALE GENOMIC DNA]</scope>
    <source>
        <strain evidence="2 3">JL129W03</strain>
    </source>
</reference>
<keyword evidence="1" id="KW-0472">Membrane</keyword>
<dbReference type="RefSeq" id="WP_207566811.1">
    <property type="nucleotide sequence ID" value="NZ_CP071446.1"/>
</dbReference>
<accession>A0ABX7S8G3</accession>
<organism evidence="2 3">
    <name type="scientific">Thermosipho ferrireducens</name>
    <dbReference type="NCBI Taxonomy" id="2571116"/>
    <lineage>
        <taxon>Bacteria</taxon>
        <taxon>Thermotogati</taxon>
        <taxon>Thermotogota</taxon>
        <taxon>Thermotogae</taxon>
        <taxon>Thermotogales</taxon>
        <taxon>Fervidobacteriaceae</taxon>
        <taxon>Thermosipho</taxon>
    </lineage>
</organism>
<evidence type="ECO:0000313" key="2">
    <source>
        <dbReference type="EMBL" id="QTA38090.1"/>
    </source>
</evidence>
<keyword evidence="1" id="KW-1133">Transmembrane helix</keyword>
<dbReference type="PROSITE" id="PS51257">
    <property type="entry name" value="PROKAR_LIPOPROTEIN"/>
    <property type="match status" value="1"/>
</dbReference>
<evidence type="ECO:0000256" key="1">
    <source>
        <dbReference type="SAM" id="Phobius"/>
    </source>
</evidence>